<evidence type="ECO:0000256" key="1">
    <source>
        <dbReference type="SAM" id="MobiDB-lite"/>
    </source>
</evidence>
<feature type="compositionally biased region" description="Polar residues" evidence="1">
    <location>
        <begin position="194"/>
        <end position="208"/>
    </location>
</feature>
<organism evidence="2 3">
    <name type="scientific">Viridothelium virens</name>
    <name type="common">Speckled blister lichen</name>
    <name type="synonym">Trypethelium virens</name>
    <dbReference type="NCBI Taxonomy" id="1048519"/>
    <lineage>
        <taxon>Eukaryota</taxon>
        <taxon>Fungi</taxon>
        <taxon>Dikarya</taxon>
        <taxon>Ascomycota</taxon>
        <taxon>Pezizomycotina</taxon>
        <taxon>Dothideomycetes</taxon>
        <taxon>Dothideomycetes incertae sedis</taxon>
        <taxon>Trypetheliales</taxon>
        <taxon>Trypetheliaceae</taxon>
        <taxon>Viridothelium</taxon>
    </lineage>
</organism>
<feature type="region of interest" description="Disordered" evidence="1">
    <location>
        <begin position="262"/>
        <end position="333"/>
    </location>
</feature>
<dbReference type="AlphaFoldDB" id="A0A6A6HKK2"/>
<evidence type="ECO:0000313" key="2">
    <source>
        <dbReference type="EMBL" id="KAF2238656.1"/>
    </source>
</evidence>
<feature type="compositionally biased region" description="Basic and acidic residues" evidence="1">
    <location>
        <begin position="568"/>
        <end position="611"/>
    </location>
</feature>
<accession>A0A6A6HKK2</accession>
<dbReference type="EMBL" id="ML991775">
    <property type="protein sequence ID" value="KAF2238656.1"/>
    <property type="molecule type" value="Genomic_DNA"/>
</dbReference>
<proteinExistence type="predicted"/>
<protein>
    <submittedName>
        <fullName evidence="2">Uncharacterized protein</fullName>
    </submittedName>
</protein>
<feature type="compositionally biased region" description="Polar residues" evidence="1">
    <location>
        <begin position="217"/>
        <end position="230"/>
    </location>
</feature>
<feature type="region of interest" description="Disordered" evidence="1">
    <location>
        <begin position="187"/>
        <end position="230"/>
    </location>
</feature>
<gene>
    <name evidence="2" type="ORF">EV356DRAFT_573236</name>
</gene>
<reference evidence="2" key="1">
    <citation type="journal article" date="2020" name="Stud. Mycol.">
        <title>101 Dothideomycetes genomes: a test case for predicting lifestyles and emergence of pathogens.</title>
        <authorList>
            <person name="Haridas S."/>
            <person name="Albert R."/>
            <person name="Binder M."/>
            <person name="Bloem J."/>
            <person name="Labutti K."/>
            <person name="Salamov A."/>
            <person name="Andreopoulos B."/>
            <person name="Baker S."/>
            <person name="Barry K."/>
            <person name="Bills G."/>
            <person name="Bluhm B."/>
            <person name="Cannon C."/>
            <person name="Castanera R."/>
            <person name="Culley D."/>
            <person name="Daum C."/>
            <person name="Ezra D."/>
            <person name="Gonzalez J."/>
            <person name="Henrissat B."/>
            <person name="Kuo A."/>
            <person name="Liang C."/>
            <person name="Lipzen A."/>
            <person name="Lutzoni F."/>
            <person name="Magnuson J."/>
            <person name="Mondo S."/>
            <person name="Nolan M."/>
            <person name="Ohm R."/>
            <person name="Pangilinan J."/>
            <person name="Park H.-J."/>
            <person name="Ramirez L."/>
            <person name="Alfaro M."/>
            <person name="Sun H."/>
            <person name="Tritt A."/>
            <person name="Yoshinaga Y."/>
            <person name="Zwiers L.-H."/>
            <person name="Turgeon B."/>
            <person name="Goodwin S."/>
            <person name="Spatafora J."/>
            <person name="Crous P."/>
            <person name="Grigoriev I."/>
        </authorList>
    </citation>
    <scope>NUCLEOTIDE SEQUENCE</scope>
    <source>
        <strain evidence="2">Tuck. ex Michener</strain>
    </source>
</reference>
<feature type="region of interest" description="Disordered" evidence="1">
    <location>
        <begin position="550"/>
        <end position="611"/>
    </location>
</feature>
<dbReference type="Proteomes" id="UP000800092">
    <property type="component" value="Unassembled WGS sequence"/>
</dbReference>
<sequence>MSNNSNNPQIGPTLQDLLARFATDSAAASMDHRQSRQEAETSRANIFDLTLQSREQQQIPIEFGPLHSDHRNQSILGASGANPSQPFDMNYPLNRTAVASMPTFNLQGAPPLTLIDSNSSNRHGSLELTTMLYQPIGVESFMGGPSFENDSTFSTAYDSSWVTVSRTPPSRTMPHQWMREDYIVEDPASRTDDPFSTSHPSSWTTISQTPPPPPARASSQGDLLDTNASNIHSPLPCAPMGFNSALGQPAVEEFIIPPGPFDFAPNALDSNPHHPSGSALLQRETNNQPSEAFSAEGSDNKSYDDDDDDGNLNRPLELTSAVPRMKRQKFSPLAKSECEAHTIPYPPIMGLLEYPKPAMGQYRKPTELKDKQGNPVTGALGRVLKDYKDEHGQPIIPAKITGEDLTPENISIWRAKSPWITNKDLIARAFDTLTPAEFAHHDTRLSTANARWRAEYGGLSAGLSRRNALGSRIDLRVLDRLSPEQLALGIVWDKVPGKMEMTQPGFPDLPHPIPMPYRESGSVTGLRKKLEDLKREAEKHGVNWEVWDAQQKRGDPRHATRKATMKKRREEMRERREGMREMREMREGIREMRERREGIREMRERREKGKE</sequence>
<keyword evidence="3" id="KW-1185">Reference proteome</keyword>
<name>A0A6A6HKK2_VIRVR</name>
<evidence type="ECO:0000313" key="3">
    <source>
        <dbReference type="Proteomes" id="UP000800092"/>
    </source>
</evidence>